<evidence type="ECO:0000313" key="1">
    <source>
        <dbReference type="EMBL" id="QUW02568.1"/>
    </source>
</evidence>
<gene>
    <name evidence="1" type="ORF">J8C06_09480</name>
</gene>
<organism evidence="1 2">
    <name type="scientific">Chloracidobacterium validum</name>
    <dbReference type="NCBI Taxonomy" id="2821543"/>
    <lineage>
        <taxon>Bacteria</taxon>
        <taxon>Pseudomonadati</taxon>
        <taxon>Acidobacteriota</taxon>
        <taxon>Terriglobia</taxon>
        <taxon>Terriglobales</taxon>
        <taxon>Acidobacteriaceae</taxon>
        <taxon>Chloracidobacterium</taxon>
    </lineage>
</organism>
<keyword evidence="2" id="KW-1185">Reference proteome</keyword>
<dbReference type="EMBL" id="CP072648">
    <property type="protein sequence ID" value="QUW02568.1"/>
    <property type="molecule type" value="Genomic_DNA"/>
</dbReference>
<protein>
    <submittedName>
        <fullName evidence="1">Uncharacterized protein</fullName>
    </submittedName>
</protein>
<sequence>MNPPLNYISLMAGLWFSWLLSPAWLVTAQASPAPRGQKMSVTPVTSVPTGMRGLFKGNFRYGLRWTDLSGDNWLILTQTGDFTPPGRRPSPDEPDESRHSELYAYRFVNAAGVFSPAWQITDFVRDCPLDITAEFIVPATEVTDLNGNGVAEVWVMYKTACRGDVSPATLKIIMYESNKKYAMRGNARIQLPDFSEGGDKNPDAALRANRTFLQHAERKWQKFCRETFE</sequence>
<dbReference type="RefSeq" id="WP_211428458.1">
    <property type="nucleotide sequence ID" value="NZ_CP072648.1"/>
</dbReference>
<dbReference type="Proteomes" id="UP000676506">
    <property type="component" value="Chromosome 1"/>
</dbReference>
<name>A0ABX8B6M8_9BACT</name>
<evidence type="ECO:0000313" key="2">
    <source>
        <dbReference type="Proteomes" id="UP000676506"/>
    </source>
</evidence>
<reference evidence="1 2" key="1">
    <citation type="submission" date="2021-03" db="EMBL/GenBank/DDBJ databases">
        <title>Genomic and phenotypic characterization of Chloracidobacterium isolates provides evidence for multiple species.</title>
        <authorList>
            <person name="Saini M.K."/>
            <person name="Costas A.M.G."/>
            <person name="Tank M."/>
            <person name="Bryant D.A."/>
        </authorList>
    </citation>
    <scope>NUCLEOTIDE SEQUENCE [LARGE SCALE GENOMIC DNA]</scope>
    <source>
        <strain evidence="1 2">BV2-C</strain>
    </source>
</reference>
<dbReference type="InterPro" id="IPR058148">
    <property type="entry name" value="M949_RS01915-like_dom"/>
</dbReference>
<accession>A0ABX8B6M8</accession>
<dbReference type="NCBIfam" id="NF046077">
    <property type="entry name" value="LPS_M949_RS01915"/>
    <property type="match status" value="1"/>
</dbReference>
<proteinExistence type="predicted"/>